<accession>A0A9N7CK17</accession>
<evidence type="ECO:0000313" key="3">
    <source>
        <dbReference type="Proteomes" id="UP000189683"/>
    </source>
</evidence>
<dbReference type="EMBL" id="NIRT01000013">
    <property type="protein sequence ID" value="PYD66275.1"/>
    <property type="molecule type" value="Genomic_DNA"/>
</dbReference>
<geneLocation type="plasmid" evidence="1">
    <name>pKNA01</name>
</geneLocation>
<gene>
    <name evidence="1" type="ORF">B0W47_16650</name>
    <name evidence="2" type="ORF">CDI09_09000</name>
</gene>
<dbReference type="AlphaFoldDB" id="A0A9N7CK17"/>
<keyword evidence="4" id="KW-1185">Reference proteome</keyword>
<geneLocation type="plasmid" evidence="3">
    <name>pkna01</name>
</geneLocation>
<protein>
    <submittedName>
        <fullName evidence="1">Uncharacterized protein</fullName>
    </submittedName>
</protein>
<organism evidence="1 3">
    <name type="scientific">Komagataeibacter nataicola</name>
    <dbReference type="NCBI Taxonomy" id="265960"/>
    <lineage>
        <taxon>Bacteria</taxon>
        <taxon>Pseudomonadati</taxon>
        <taxon>Pseudomonadota</taxon>
        <taxon>Alphaproteobacteria</taxon>
        <taxon>Acetobacterales</taxon>
        <taxon>Acetobacteraceae</taxon>
        <taxon>Komagataeibacter</taxon>
    </lineage>
</organism>
<dbReference type="KEGG" id="kna:B0W47_16650"/>
<evidence type="ECO:0000313" key="2">
    <source>
        <dbReference type="EMBL" id="PYD66275.1"/>
    </source>
</evidence>
<proteinExistence type="predicted"/>
<reference evidence="2 4" key="2">
    <citation type="submission" date="2017-06" db="EMBL/GenBank/DDBJ databases">
        <title>A draft genome sequence of Komagataeibacter nataicola LMG 1536.</title>
        <authorList>
            <person name="Skraban J."/>
            <person name="Cleenwerck I."/>
            <person name="Vandamme P."/>
            <person name="Trcek J."/>
        </authorList>
    </citation>
    <scope>NUCLEOTIDE SEQUENCE [LARGE SCALE GENOMIC DNA]</scope>
    <source>
        <strain evidence="2 4">LMG 1536</strain>
    </source>
</reference>
<dbReference type="Proteomes" id="UP000247512">
    <property type="component" value="Unassembled WGS sequence"/>
</dbReference>
<dbReference type="Proteomes" id="UP000189683">
    <property type="component" value="Plasmid pKNA01"/>
</dbReference>
<dbReference type="EMBL" id="CP019876">
    <property type="protein sequence ID" value="AQU89210.1"/>
    <property type="molecule type" value="Genomic_DNA"/>
</dbReference>
<keyword evidence="1" id="KW-0614">Plasmid</keyword>
<reference evidence="1 3" key="1">
    <citation type="submission" date="2017-02" db="EMBL/GenBank/DDBJ databases">
        <title>zhang.</title>
        <authorList>
            <person name="Zhang H."/>
        </authorList>
    </citation>
    <scope>NUCLEOTIDE SEQUENCE [LARGE SCALE GENOMIC DNA]</scope>
    <source>
        <strain evidence="1 3">RZS01</strain>
        <plasmid evidence="3">pkna01</plasmid>
        <plasmid evidence="1">pKNA01</plasmid>
    </source>
</reference>
<evidence type="ECO:0000313" key="1">
    <source>
        <dbReference type="EMBL" id="AQU89210.1"/>
    </source>
</evidence>
<name>A0A9N7CK17_9PROT</name>
<evidence type="ECO:0000313" key="4">
    <source>
        <dbReference type="Proteomes" id="UP000247512"/>
    </source>
</evidence>
<sequence>MMLVIGLSLGVTPAFAQDSYLDDIAKVASGDNQYAENGDSTGTYMMTPRQLEIAGLLKLDEKSLGKNGDVWSSATFKDNQFQIKSRKDFEGNKKAQTYYMKKYMAQAMDTFPGGKHDVSEKRLAECVWYLGDYGCKRFLDKGSTGNKSVDDQVTYFIGGNK</sequence>